<protein>
    <submittedName>
        <fullName evidence="1">Uncharacterized protein</fullName>
    </submittedName>
</protein>
<reference evidence="1" key="1">
    <citation type="submission" date="2018-05" db="EMBL/GenBank/DDBJ databases">
        <authorList>
            <person name="Lanie J.A."/>
            <person name="Ng W.-L."/>
            <person name="Kazmierczak K.M."/>
            <person name="Andrzejewski T.M."/>
            <person name="Davidsen T.M."/>
            <person name="Wayne K.J."/>
            <person name="Tettelin H."/>
            <person name="Glass J.I."/>
            <person name="Rusch D."/>
            <person name="Podicherti R."/>
            <person name="Tsui H.-C.T."/>
            <person name="Winkler M.E."/>
        </authorList>
    </citation>
    <scope>NUCLEOTIDE SEQUENCE</scope>
</reference>
<name>A0A382MDP9_9ZZZZ</name>
<proteinExistence type="predicted"/>
<organism evidence="1">
    <name type="scientific">marine metagenome</name>
    <dbReference type="NCBI Taxonomy" id="408172"/>
    <lineage>
        <taxon>unclassified sequences</taxon>
        <taxon>metagenomes</taxon>
        <taxon>ecological metagenomes</taxon>
    </lineage>
</organism>
<sequence length="76" mass="8068">MFRIWTERAIPVAIQPMFKDVTPLGPGAATPEDPLSVLADAQGAIAGGITRYDAAFMDRAPCLRVIARTGIGIDNV</sequence>
<evidence type="ECO:0000313" key="1">
    <source>
        <dbReference type="EMBL" id="SVC45542.1"/>
    </source>
</evidence>
<feature type="non-terminal residue" evidence="1">
    <location>
        <position position="76"/>
    </location>
</feature>
<dbReference type="EMBL" id="UINC01092179">
    <property type="protein sequence ID" value="SVC45542.1"/>
    <property type="molecule type" value="Genomic_DNA"/>
</dbReference>
<dbReference type="SUPFAM" id="SSF52283">
    <property type="entry name" value="Formate/glycerate dehydrogenase catalytic domain-like"/>
    <property type="match status" value="1"/>
</dbReference>
<dbReference type="Gene3D" id="3.40.50.720">
    <property type="entry name" value="NAD(P)-binding Rossmann-like Domain"/>
    <property type="match status" value="1"/>
</dbReference>
<accession>A0A382MDP9</accession>
<gene>
    <name evidence="1" type="ORF">METZ01_LOCUS298396</name>
</gene>
<dbReference type="AlphaFoldDB" id="A0A382MDP9"/>